<organism evidence="1 2">
    <name type="scientific">Hygrophoropsis aurantiaca</name>
    <dbReference type="NCBI Taxonomy" id="72124"/>
    <lineage>
        <taxon>Eukaryota</taxon>
        <taxon>Fungi</taxon>
        <taxon>Dikarya</taxon>
        <taxon>Basidiomycota</taxon>
        <taxon>Agaricomycotina</taxon>
        <taxon>Agaricomycetes</taxon>
        <taxon>Agaricomycetidae</taxon>
        <taxon>Boletales</taxon>
        <taxon>Coniophorineae</taxon>
        <taxon>Hygrophoropsidaceae</taxon>
        <taxon>Hygrophoropsis</taxon>
    </lineage>
</organism>
<sequence length="200" mass="22171">MKSISVAAPLSRPSPNSAEDRNHWTRHGSDLTLLGSTIWPSSTYRARTVQRAHNIIKGCRLRCSSRPSPPCADQLSRQTCTSQSQDQSILEQIPFHSNTQIFRVLRGARTLANGLDSSSFPWVAGKVVRVREDDTSTPTMDARTSPCACSTKASTRRAKPSSSNPRQNQTQTQPRRSSSSRPTSSPRDTLHWLSIHRTSC</sequence>
<gene>
    <name evidence="1" type="ORF">BJ138DRAFT_1159972</name>
</gene>
<dbReference type="Proteomes" id="UP000790377">
    <property type="component" value="Unassembled WGS sequence"/>
</dbReference>
<evidence type="ECO:0000313" key="2">
    <source>
        <dbReference type="Proteomes" id="UP000790377"/>
    </source>
</evidence>
<name>A0ACB8A420_9AGAM</name>
<reference evidence="1" key="1">
    <citation type="journal article" date="2021" name="New Phytol.">
        <title>Evolutionary innovations through gain and loss of genes in the ectomycorrhizal Boletales.</title>
        <authorList>
            <person name="Wu G."/>
            <person name="Miyauchi S."/>
            <person name="Morin E."/>
            <person name="Kuo A."/>
            <person name="Drula E."/>
            <person name="Varga T."/>
            <person name="Kohler A."/>
            <person name="Feng B."/>
            <person name="Cao Y."/>
            <person name="Lipzen A."/>
            <person name="Daum C."/>
            <person name="Hundley H."/>
            <person name="Pangilinan J."/>
            <person name="Johnson J."/>
            <person name="Barry K."/>
            <person name="LaButti K."/>
            <person name="Ng V."/>
            <person name="Ahrendt S."/>
            <person name="Min B."/>
            <person name="Choi I.G."/>
            <person name="Park H."/>
            <person name="Plett J.M."/>
            <person name="Magnuson J."/>
            <person name="Spatafora J.W."/>
            <person name="Nagy L.G."/>
            <person name="Henrissat B."/>
            <person name="Grigoriev I.V."/>
            <person name="Yang Z.L."/>
            <person name="Xu J."/>
            <person name="Martin F.M."/>
        </authorList>
    </citation>
    <scope>NUCLEOTIDE SEQUENCE</scope>
    <source>
        <strain evidence="1">ATCC 28755</strain>
    </source>
</reference>
<accession>A0ACB8A420</accession>
<protein>
    <submittedName>
        <fullName evidence="1">Uncharacterized protein</fullName>
    </submittedName>
</protein>
<evidence type="ECO:0000313" key="1">
    <source>
        <dbReference type="EMBL" id="KAH7907517.1"/>
    </source>
</evidence>
<proteinExistence type="predicted"/>
<dbReference type="EMBL" id="MU267898">
    <property type="protein sequence ID" value="KAH7907517.1"/>
    <property type="molecule type" value="Genomic_DNA"/>
</dbReference>
<keyword evidence="2" id="KW-1185">Reference proteome</keyword>
<comment type="caution">
    <text evidence="1">The sequence shown here is derived from an EMBL/GenBank/DDBJ whole genome shotgun (WGS) entry which is preliminary data.</text>
</comment>